<evidence type="ECO:0000259" key="9">
    <source>
        <dbReference type="Pfam" id="PF08240"/>
    </source>
</evidence>
<sequence length="363" mass="39541">MENEALAMVFEKVGQPFSPMSIQLPELGKGEILVKIAYTTICSSDLHTFYGRRCGHTGILGHEIMGHVVGTAKEGVTDFSGEAIKIGDRVTWSVYAYDPTDKMARMGIPQKSKSLFKYGHEKLNEKKELSGGFATHCLLKAGTSIFKLPDNITVKEAAPLNCTHATIAGAMRLAENLENKNVGIMGVGMLGLSACAMAKEKGAKKVIAMDIAEKRLQYSTQFGADITIRTDNPFNTLLEMVSENGGLDVIVDTSGIPSAIEMAIKMLNIGGTCVLVGSTFQQKDFSVNAETIVRNLLTIKGLHNYIPEDLGQAISFVSKFRTKYPFADLVGEEYPLSELDRAFEVAEKGQHYRLGISLSTKDQ</sequence>
<dbReference type="EC" id="1.1.1.1" evidence="3"/>
<dbReference type="Pfam" id="PF08240">
    <property type="entry name" value="ADH_N"/>
    <property type="match status" value="1"/>
</dbReference>
<dbReference type="InterPro" id="IPR011032">
    <property type="entry name" value="GroES-like_sf"/>
</dbReference>
<dbReference type="SUPFAM" id="SSF50129">
    <property type="entry name" value="GroES-like"/>
    <property type="match status" value="1"/>
</dbReference>
<feature type="domain" description="Alcohol dehydrogenase-like C-terminal" evidence="8">
    <location>
        <begin position="190"/>
        <end position="318"/>
    </location>
</feature>
<keyword evidence="4" id="KW-0479">Metal-binding</keyword>
<keyword evidence="6" id="KW-0560">Oxidoreductase</keyword>
<feature type="domain" description="Alcohol dehydrogenase-like N-terminal" evidence="9">
    <location>
        <begin position="28"/>
        <end position="150"/>
    </location>
</feature>
<dbReference type="Pfam" id="PF00107">
    <property type="entry name" value="ADH_zinc_N"/>
    <property type="match status" value="1"/>
</dbReference>
<dbReference type="EMBL" id="JAUJEB010000007">
    <property type="protein sequence ID" value="MDN5216009.1"/>
    <property type="molecule type" value="Genomic_DNA"/>
</dbReference>
<keyword evidence="11" id="KW-1185">Reference proteome</keyword>
<dbReference type="PANTHER" id="PTHR42940:SF3">
    <property type="entry name" value="ALCOHOL DEHYDROGENASE 1-RELATED"/>
    <property type="match status" value="1"/>
</dbReference>
<evidence type="ECO:0000256" key="5">
    <source>
        <dbReference type="ARBA" id="ARBA00022833"/>
    </source>
</evidence>
<evidence type="ECO:0000259" key="8">
    <source>
        <dbReference type="Pfam" id="PF00107"/>
    </source>
</evidence>
<accession>A0ABT8LE18</accession>
<evidence type="ECO:0000256" key="7">
    <source>
        <dbReference type="ARBA" id="ARBA00023027"/>
    </source>
</evidence>
<evidence type="ECO:0000256" key="1">
    <source>
        <dbReference type="ARBA" id="ARBA00001947"/>
    </source>
</evidence>
<dbReference type="InterPro" id="IPR036291">
    <property type="entry name" value="NAD(P)-bd_dom_sf"/>
</dbReference>
<evidence type="ECO:0000256" key="4">
    <source>
        <dbReference type="ARBA" id="ARBA00022723"/>
    </source>
</evidence>
<dbReference type="PANTHER" id="PTHR42940">
    <property type="entry name" value="ALCOHOL DEHYDROGENASE 1-RELATED"/>
    <property type="match status" value="1"/>
</dbReference>
<evidence type="ECO:0000256" key="2">
    <source>
        <dbReference type="ARBA" id="ARBA00008072"/>
    </source>
</evidence>
<comment type="cofactor">
    <cofactor evidence="1">
        <name>Zn(2+)</name>
        <dbReference type="ChEBI" id="CHEBI:29105"/>
    </cofactor>
</comment>
<evidence type="ECO:0000313" key="11">
    <source>
        <dbReference type="Proteomes" id="UP001172083"/>
    </source>
</evidence>
<evidence type="ECO:0000313" key="10">
    <source>
        <dbReference type="EMBL" id="MDN5216009.1"/>
    </source>
</evidence>
<dbReference type="NCBIfam" id="TIGR03366">
    <property type="entry name" value="HpnZ_proposed"/>
    <property type="match status" value="1"/>
</dbReference>
<dbReference type="Gene3D" id="3.40.50.720">
    <property type="entry name" value="NAD(P)-binding Rossmann-like Domain"/>
    <property type="match status" value="1"/>
</dbReference>
<protein>
    <recommendedName>
        <fullName evidence="3">alcohol dehydrogenase</fullName>
        <ecNumber evidence="3">1.1.1.1</ecNumber>
    </recommendedName>
</protein>
<dbReference type="InterPro" id="IPR013154">
    <property type="entry name" value="ADH-like_N"/>
</dbReference>
<reference evidence="10" key="1">
    <citation type="submission" date="2023-06" db="EMBL/GenBank/DDBJ databases">
        <title>Genomic of Agaribacillus aureum.</title>
        <authorList>
            <person name="Wang G."/>
        </authorList>
    </citation>
    <scope>NUCLEOTIDE SEQUENCE</scope>
    <source>
        <strain evidence="10">BMA12</strain>
    </source>
</reference>
<keyword evidence="7" id="KW-0520">NAD</keyword>
<comment type="similarity">
    <text evidence="2">Belongs to the zinc-containing alcohol dehydrogenase family.</text>
</comment>
<organism evidence="10 11">
    <name type="scientific">Agaribacillus aureus</name>
    <dbReference type="NCBI Taxonomy" id="3051825"/>
    <lineage>
        <taxon>Bacteria</taxon>
        <taxon>Pseudomonadati</taxon>
        <taxon>Bacteroidota</taxon>
        <taxon>Cytophagia</taxon>
        <taxon>Cytophagales</taxon>
        <taxon>Splendidivirgaceae</taxon>
        <taxon>Agaribacillus</taxon>
    </lineage>
</organism>
<comment type="caution">
    <text evidence="10">The sequence shown here is derived from an EMBL/GenBank/DDBJ whole genome shotgun (WGS) entry which is preliminary data.</text>
</comment>
<proteinExistence type="inferred from homology"/>
<name>A0ABT8LE18_9BACT</name>
<gene>
    <name evidence="10" type="ORF">QQ020_28280</name>
</gene>
<evidence type="ECO:0000256" key="6">
    <source>
        <dbReference type="ARBA" id="ARBA00023002"/>
    </source>
</evidence>
<dbReference type="InterPro" id="IPR013149">
    <property type="entry name" value="ADH-like_C"/>
</dbReference>
<keyword evidence="5" id="KW-0862">Zinc</keyword>
<dbReference type="CDD" id="cd08231">
    <property type="entry name" value="MDR_TM0436_like"/>
    <property type="match status" value="1"/>
</dbReference>
<dbReference type="Gene3D" id="3.90.180.10">
    <property type="entry name" value="Medium-chain alcohol dehydrogenases, catalytic domain"/>
    <property type="match status" value="1"/>
</dbReference>
<dbReference type="SUPFAM" id="SSF51735">
    <property type="entry name" value="NAD(P)-binding Rossmann-fold domains"/>
    <property type="match status" value="1"/>
</dbReference>
<dbReference type="RefSeq" id="WP_346761343.1">
    <property type="nucleotide sequence ID" value="NZ_JAUJEB010000007.1"/>
</dbReference>
<dbReference type="InterPro" id="IPR017743">
    <property type="entry name" value="ADH_phosphonate_catab-assoc"/>
</dbReference>
<dbReference type="Proteomes" id="UP001172083">
    <property type="component" value="Unassembled WGS sequence"/>
</dbReference>
<evidence type="ECO:0000256" key="3">
    <source>
        <dbReference type="ARBA" id="ARBA00013190"/>
    </source>
</evidence>